<dbReference type="PROSITE" id="PS00099">
    <property type="entry name" value="THIOLASE_3"/>
    <property type="match status" value="1"/>
</dbReference>
<dbReference type="InterPro" id="IPR002155">
    <property type="entry name" value="Thiolase"/>
</dbReference>
<evidence type="ECO:0000256" key="2">
    <source>
        <dbReference type="ARBA" id="ARBA00012705"/>
    </source>
</evidence>
<dbReference type="EC" id="2.3.1.9" evidence="2"/>
<evidence type="ECO:0000313" key="10">
    <source>
        <dbReference type="Proteomes" id="UP001310386"/>
    </source>
</evidence>
<sequence>MRFNDVVLVEGARTPFTLFCGSLREITAIDLGAIAAKEAIRKAGIDAEEVDQVVIGNAYQSSKDAHILARHVGLKAGAPVSTPALTVNRLCGSGLEAMISAARMIQTGESSVALAGGTENMSQIPFVVRGARWGIPYGGGNALEDILWEGLTDTYAGCNMAITAENLAEKYGLTREEIDRHALQSHQRARAARDKGYLQKEIVPVEVNEKKGSRIVESDEQMRETSFEKLSKLKPRFKVGGVVTAGNASSINDGAAAVILASARYAEQRGLKPIARLISWDVVGVEPTIMGIGPVPAIRGALKKANMTMGDLDLIEINEAFSAQYLACMKELDFNPEFGNVNGGAVAIGHPMAATGGRITLSLIYELARREGKYGATAICIGGGQGIAAIWERL</sequence>
<evidence type="ECO:0000256" key="6">
    <source>
        <dbReference type="RuleBase" id="RU003557"/>
    </source>
</evidence>
<dbReference type="InterPro" id="IPR020615">
    <property type="entry name" value="Thiolase_acyl_enz_int_AS"/>
</dbReference>
<evidence type="ECO:0000256" key="5">
    <source>
        <dbReference type="ARBA" id="ARBA00030755"/>
    </source>
</evidence>
<organism evidence="9 10">
    <name type="scientific">Ferviditalea candida</name>
    <dbReference type="NCBI Taxonomy" id="3108399"/>
    <lineage>
        <taxon>Bacteria</taxon>
        <taxon>Bacillati</taxon>
        <taxon>Bacillota</taxon>
        <taxon>Bacilli</taxon>
        <taxon>Bacillales</taxon>
        <taxon>Paenibacillaceae</taxon>
        <taxon>Ferviditalea</taxon>
    </lineage>
</organism>
<dbReference type="CDD" id="cd00751">
    <property type="entry name" value="thiolase"/>
    <property type="match status" value="1"/>
</dbReference>
<keyword evidence="3 6" id="KW-0808">Transferase</keyword>
<evidence type="ECO:0000259" key="7">
    <source>
        <dbReference type="Pfam" id="PF00108"/>
    </source>
</evidence>
<keyword evidence="4 6" id="KW-0012">Acyltransferase</keyword>
<dbReference type="InterPro" id="IPR020613">
    <property type="entry name" value="Thiolase_CS"/>
</dbReference>
<evidence type="ECO:0000256" key="4">
    <source>
        <dbReference type="ARBA" id="ARBA00023315"/>
    </source>
</evidence>
<dbReference type="PANTHER" id="PTHR18919">
    <property type="entry name" value="ACETYL-COA C-ACYLTRANSFERASE"/>
    <property type="match status" value="1"/>
</dbReference>
<keyword evidence="10" id="KW-1185">Reference proteome</keyword>
<dbReference type="NCBIfam" id="TIGR01930">
    <property type="entry name" value="AcCoA-C-Actrans"/>
    <property type="match status" value="1"/>
</dbReference>
<evidence type="ECO:0000313" key="9">
    <source>
        <dbReference type="EMBL" id="MEB3103933.1"/>
    </source>
</evidence>
<name>A0ABU5ZN45_9BACL</name>
<dbReference type="RefSeq" id="WP_371756057.1">
    <property type="nucleotide sequence ID" value="NZ_JAYJLD010000060.1"/>
</dbReference>
<comment type="similarity">
    <text evidence="1 6">Belongs to the thiolase-like superfamily. Thiolase family.</text>
</comment>
<evidence type="ECO:0000259" key="8">
    <source>
        <dbReference type="Pfam" id="PF02803"/>
    </source>
</evidence>
<dbReference type="PROSITE" id="PS00098">
    <property type="entry name" value="THIOLASE_1"/>
    <property type="match status" value="1"/>
</dbReference>
<dbReference type="InterPro" id="IPR020617">
    <property type="entry name" value="Thiolase_C"/>
</dbReference>
<dbReference type="PIRSF" id="PIRSF000429">
    <property type="entry name" value="Ac-CoA_Ac_transf"/>
    <property type="match status" value="1"/>
</dbReference>
<dbReference type="PROSITE" id="PS00737">
    <property type="entry name" value="THIOLASE_2"/>
    <property type="match status" value="1"/>
</dbReference>
<reference evidence="9" key="1">
    <citation type="submission" date="2023-12" db="EMBL/GenBank/DDBJ databases">
        <title>Fervidustalea candida gen. nov., sp. nov., a novel member of the family Paenibacillaceae isolated from a geothermal area.</title>
        <authorList>
            <person name="Li W.-J."/>
            <person name="Jiao J.-Y."/>
            <person name="Chen Y."/>
        </authorList>
    </citation>
    <scope>NUCLEOTIDE SEQUENCE</scope>
    <source>
        <strain evidence="9">SYSU GA230002</strain>
    </source>
</reference>
<dbReference type="InterPro" id="IPR020610">
    <property type="entry name" value="Thiolase_AS"/>
</dbReference>
<dbReference type="Proteomes" id="UP001310386">
    <property type="component" value="Unassembled WGS sequence"/>
</dbReference>
<evidence type="ECO:0000256" key="3">
    <source>
        <dbReference type="ARBA" id="ARBA00022679"/>
    </source>
</evidence>
<accession>A0ABU5ZN45</accession>
<evidence type="ECO:0000256" key="1">
    <source>
        <dbReference type="ARBA" id="ARBA00010982"/>
    </source>
</evidence>
<feature type="domain" description="Thiolase C-terminal" evidence="8">
    <location>
        <begin position="271"/>
        <end position="392"/>
    </location>
</feature>
<dbReference type="InterPro" id="IPR020616">
    <property type="entry name" value="Thiolase_N"/>
</dbReference>
<dbReference type="EMBL" id="JAYJLD010000060">
    <property type="protein sequence ID" value="MEB3103933.1"/>
    <property type="molecule type" value="Genomic_DNA"/>
</dbReference>
<dbReference type="Gene3D" id="3.40.47.10">
    <property type="match status" value="1"/>
</dbReference>
<dbReference type="Pfam" id="PF00108">
    <property type="entry name" value="Thiolase_N"/>
    <property type="match status" value="1"/>
</dbReference>
<comment type="caution">
    <text evidence="9">The sequence shown here is derived from an EMBL/GenBank/DDBJ whole genome shotgun (WGS) entry which is preliminary data.</text>
</comment>
<gene>
    <name evidence="9" type="ORF">VF724_20155</name>
</gene>
<protein>
    <recommendedName>
        <fullName evidence="2">acetyl-CoA C-acetyltransferase</fullName>
        <ecNumber evidence="2">2.3.1.9</ecNumber>
    </recommendedName>
    <alternativeName>
        <fullName evidence="5">Acetoacetyl-CoA thiolase</fullName>
    </alternativeName>
</protein>
<feature type="domain" description="Thiolase N-terminal" evidence="7">
    <location>
        <begin position="6"/>
        <end position="263"/>
    </location>
</feature>
<dbReference type="PANTHER" id="PTHR18919:SF107">
    <property type="entry name" value="ACETYL-COA ACETYLTRANSFERASE, CYTOSOLIC"/>
    <property type="match status" value="1"/>
</dbReference>
<dbReference type="Pfam" id="PF02803">
    <property type="entry name" value="Thiolase_C"/>
    <property type="match status" value="1"/>
</dbReference>
<dbReference type="SUPFAM" id="SSF53901">
    <property type="entry name" value="Thiolase-like"/>
    <property type="match status" value="2"/>
</dbReference>
<dbReference type="InterPro" id="IPR016039">
    <property type="entry name" value="Thiolase-like"/>
</dbReference>
<dbReference type="GO" id="GO:0003985">
    <property type="term" value="F:acetyl-CoA C-acetyltransferase activity"/>
    <property type="evidence" value="ECO:0007669"/>
    <property type="project" value="UniProtKB-EC"/>
</dbReference>
<proteinExistence type="inferred from homology"/>